<dbReference type="Pfam" id="PF13520">
    <property type="entry name" value="AA_permease_2"/>
    <property type="match status" value="1"/>
</dbReference>
<proteinExistence type="inferred from homology"/>
<keyword evidence="4 6" id="KW-1133">Transmembrane helix</keyword>
<feature type="transmembrane region" description="Helical" evidence="6">
    <location>
        <begin position="208"/>
        <end position="230"/>
    </location>
</feature>
<dbReference type="PANTHER" id="PTHR43243">
    <property type="entry name" value="INNER MEMBRANE TRANSPORTER YGJI-RELATED"/>
    <property type="match status" value="1"/>
</dbReference>
<evidence type="ECO:0000256" key="6">
    <source>
        <dbReference type="SAM" id="Phobius"/>
    </source>
</evidence>
<evidence type="ECO:0000256" key="2">
    <source>
        <dbReference type="ARBA" id="ARBA00008572"/>
    </source>
</evidence>
<evidence type="ECO:0000256" key="5">
    <source>
        <dbReference type="ARBA" id="ARBA00023136"/>
    </source>
</evidence>
<evidence type="ECO:0000256" key="3">
    <source>
        <dbReference type="ARBA" id="ARBA00022692"/>
    </source>
</evidence>
<dbReference type="GO" id="GO:0015171">
    <property type="term" value="F:amino acid transmembrane transporter activity"/>
    <property type="evidence" value="ECO:0007669"/>
    <property type="project" value="TreeGrafter"/>
</dbReference>
<dbReference type="Pfam" id="PF13906">
    <property type="entry name" value="AA_permease_C"/>
    <property type="match status" value="1"/>
</dbReference>
<keyword evidence="3 6" id="KW-0812">Transmembrane</keyword>
<dbReference type="InterPro" id="IPR029485">
    <property type="entry name" value="CAT_C"/>
</dbReference>
<dbReference type="AlphaFoldDB" id="A0A8X7YVU1"/>
<feature type="transmembrane region" description="Helical" evidence="6">
    <location>
        <begin position="57"/>
        <end position="77"/>
    </location>
</feature>
<comment type="subcellular location">
    <subcellularLocation>
        <location evidence="1">Membrane</location>
        <topology evidence="1">Multi-pass membrane protein</topology>
    </subcellularLocation>
</comment>
<feature type="transmembrane region" description="Helical" evidence="6">
    <location>
        <begin position="653"/>
        <end position="671"/>
    </location>
</feature>
<dbReference type="OrthoDB" id="3900342at2759"/>
<evidence type="ECO:0000256" key="4">
    <source>
        <dbReference type="ARBA" id="ARBA00022989"/>
    </source>
</evidence>
<reference evidence="8" key="1">
    <citation type="journal article" date="2020" name="bioRxiv">
        <title>Hybrid origin of Populus tomentosa Carr. identified through genome sequencing and phylogenomic analysis.</title>
        <authorList>
            <person name="An X."/>
            <person name="Gao K."/>
            <person name="Chen Z."/>
            <person name="Li J."/>
            <person name="Yang X."/>
            <person name="Yang X."/>
            <person name="Zhou J."/>
            <person name="Guo T."/>
            <person name="Zhao T."/>
            <person name="Huang S."/>
            <person name="Miao D."/>
            <person name="Khan W.U."/>
            <person name="Rao P."/>
            <person name="Ye M."/>
            <person name="Lei B."/>
            <person name="Liao W."/>
            <person name="Wang J."/>
            <person name="Ji L."/>
            <person name="Li Y."/>
            <person name="Guo B."/>
            <person name="Mustafa N.S."/>
            <person name="Li S."/>
            <person name="Yun Q."/>
            <person name="Keller S.R."/>
            <person name="Mao J."/>
            <person name="Zhang R."/>
            <person name="Strauss S.H."/>
        </authorList>
    </citation>
    <scope>NUCLEOTIDE SEQUENCE</scope>
    <source>
        <strain evidence="8">GM15</strain>
        <tissue evidence="8">Leaf</tissue>
    </source>
</reference>
<feature type="transmembrane region" description="Helical" evidence="6">
    <location>
        <begin position="533"/>
        <end position="554"/>
    </location>
</feature>
<dbReference type="InterPro" id="IPR002293">
    <property type="entry name" value="AA/rel_permease1"/>
</dbReference>
<evidence type="ECO:0000313" key="8">
    <source>
        <dbReference type="EMBL" id="KAG6760508.1"/>
    </source>
</evidence>
<feature type="transmembrane region" description="Helical" evidence="6">
    <location>
        <begin position="595"/>
        <end position="613"/>
    </location>
</feature>
<organism evidence="8 9">
    <name type="scientific">Populus tomentosa</name>
    <name type="common">Chinese white poplar</name>
    <dbReference type="NCBI Taxonomy" id="118781"/>
    <lineage>
        <taxon>Eukaryota</taxon>
        <taxon>Viridiplantae</taxon>
        <taxon>Streptophyta</taxon>
        <taxon>Embryophyta</taxon>
        <taxon>Tracheophyta</taxon>
        <taxon>Spermatophyta</taxon>
        <taxon>Magnoliopsida</taxon>
        <taxon>eudicotyledons</taxon>
        <taxon>Gunneridae</taxon>
        <taxon>Pentapetalae</taxon>
        <taxon>rosids</taxon>
        <taxon>fabids</taxon>
        <taxon>Malpighiales</taxon>
        <taxon>Salicaceae</taxon>
        <taxon>Saliceae</taxon>
        <taxon>Populus</taxon>
    </lineage>
</organism>
<feature type="transmembrane region" description="Helical" evidence="6">
    <location>
        <begin position="89"/>
        <end position="110"/>
    </location>
</feature>
<sequence>MESSHGSSFSSLNSYIQALAQTPARFARRAGSVSTSYEEMSRVKARSGSEMQRTLRWYDLVGFGIGGMVGAGVFVTTGHASRVCAGPSVIISYAIAGLCALLSAFCYTEFAVDMPVAGGAFSYLRVTFGEFAAFLTGANLIMDYVMSNAAVARSFTAYLGSAIGISTSKWRLVVHVLPDGFNEIDVFAVLVVLAITLIICYSTRESSVVNMVLTALHILFIGFVILMGFWKGDSKNFTEPADPKNPSGFFPFGAPGVFNGAAMVYLSYIGYDAVSTLAEEVHNPVKDIPIGVSGSVIIVTIDADAPFSAAFRGKSDGWKWVSNVIGMGASFGILTSLLVAMLGQARYMCVIGRSNVVPAWFARVHPKTSTPVNASVFLVDMLGFGLRVDILKPGPSQDPDGEFLSQPAKNCVVITQQAICICCEAMHEELLVPLVARKLWINAMPCKLLRQGTSESVPNRKPLRGTRALSHCILDPLSWTITLPNWYAFALWKVSEHFTIRFFKLVFLGPFSPVHVTGIFTAAIALFTDLDVLLNLVSIGTLFVFYMVANAVVYRRYVAIGTTNPWPTLAFLCSFSLTSILFTLIWHFMPQGKGKAFMLGACSVIAIAIMQLFHCLVPQARKPEFWGVPLMPWIPCVSIFLNIFLLGSLGGPSYVRFVFFSALAVLVYVLYSVHASFDAEAEGSFGQKNGGILKESGESDQDPSFKV</sequence>
<comment type="similarity">
    <text evidence="2">Belongs to the amino acid-polyamine-organocation (APC) superfamily. Cationic amino acid transporter (CAT) (TC 2.A.3.3) family.</text>
</comment>
<protein>
    <recommendedName>
        <fullName evidence="7">Cationic amino acid transporter C-terminal domain-containing protein</fullName>
    </recommendedName>
</protein>
<evidence type="ECO:0000256" key="1">
    <source>
        <dbReference type="ARBA" id="ARBA00004141"/>
    </source>
</evidence>
<gene>
    <name evidence="8" type="ORF">POTOM_037031</name>
</gene>
<name>A0A8X7YVU1_POPTO</name>
<feature type="transmembrane region" description="Helical" evidence="6">
    <location>
        <begin position="154"/>
        <end position="172"/>
    </location>
</feature>
<dbReference type="PANTHER" id="PTHR43243:SF41">
    <property type="entry name" value="CATIONIC AMINO ACID TRANSPORTER 7, CHLOROPLASTIC"/>
    <property type="match status" value="1"/>
</dbReference>
<evidence type="ECO:0000259" key="7">
    <source>
        <dbReference type="Pfam" id="PF13906"/>
    </source>
</evidence>
<feature type="transmembrane region" description="Helical" evidence="6">
    <location>
        <begin position="320"/>
        <end position="343"/>
    </location>
</feature>
<dbReference type="Proteomes" id="UP000886885">
    <property type="component" value="Chromosome 10A"/>
</dbReference>
<keyword evidence="5 6" id="KW-0472">Membrane</keyword>
<keyword evidence="9" id="KW-1185">Reference proteome</keyword>
<accession>A0A8X7YVU1</accession>
<feature type="transmembrane region" description="Helical" evidence="6">
    <location>
        <begin position="625"/>
        <end position="647"/>
    </location>
</feature>
<feature type="transmembrane region" description="Helical" evidence="6">
    <location>
        <begin position="184"/>
        <end position="201"/>
    </location>
</feature>
<comment type="caution">
    <text evidence="8">The sequence shown here is derived from an EMBL/GenBank/DDBJ whole genome shotgun (WGS) entry which is preliminary data.</text>
</comment>
<feature type="transmembrane region" description="Helical" evidence="6">
    <location>
        <begin position="505"/>
        <end position="527"/>
    </location>
</feature>
<feature type="transmembrane region" description="Helical" evidence="6">
    <location>
        <begin position="566"/>
        <end position="589"/>
    </location>
</feature>
<feature type="domain" description="Cationic amino acid transporter C-terminal" evidence="7">
    <location>
        <begin position="626"/>
        <end position="676"/>
    </location>
</feature>
<evidence type="ECO:0000313" key="9">
    <source>
        <dbReference type="Proteomes" id="UP000886885"/>
    </source>
</evidence>
<dbReference type="EMBL" id="JAAWWB010000019">
    <property type="protein sequence ID" value="KAG6760508.1"/>
    <property type="molecule type" value="Genomic_DNA"/>
</dbReference>
<dbReference type="GO" id="GO:0005886">
    <property type="term" value="C:plasma membrane"/>
    <property type="evidence" value="ECO:0007669"/>
    <property type="project" value="TreeGrafter"/>
</dbReference>
<feature type="transmembrane region" description="Helical" evidence="6">
    <location>
        <begin position="122"/>
        <end position="142"/>
    </location>
</feature>